<dbReference type="InterPro" id="IPR036291">
    <property type="entry name" value="NAD(P)-bd_dom_sf"/>
</dbReference>
<dbReference type="EMBL" id="CP018171">
    <property type="protein sequence ID" value="APH74228.1"/>
    <property type="molecule type" value="Genomic_DNA"/>
</dbReference>
<dbReference type="InterPro" id="IPR002347">
    <property type="entry name" value="SDR_fam"/>
</dbReference>
<dbReference type="AlphaFoldDB" id="A0A1L3SXW4"/>
<keyword evidence="3" id="KW-0520">NAD</keyword>
<evidence type="ECO:0000256" key="2">
    <source>
        <dbReference type="ARBA" id="ARBA00023002"/>
    </source>
</evidence>
<dbReference type="Gene3D" id="3.40.50.720">
    <property type="entry name" value="NAD(P)-binding Rossmann-like Domain"/>
    <property type="match status" value="1"/>
</dbReference>
<dbReference type="FunFam" id="3.40.50.720:FF:000084">
    <property type="entry name" value="Short-chain dehydrogenase reductase"/>
    <property type="match status" value="1"/>
</dbReference>
<dbReference type="PRINTS" id="PR00080">
    <property type="entry name" value="SDRFAMILY"/>
</dbReference>
<dbReference type="Proteomes" id="UP000182840">
    <property type="component" value="Chromosome"/>
</dbReference>
<evidence type="ECO:0000256" key="3">
    <source>
        <dbReference type="ARBA" id="ARBA00023027"/>
    </source>
</evidence>
<dbReference type="Pfam" id="PF13561">
    <property type="entry name" value="adh_short_C2"/>
    <property type="match status" value="1"/>
</dbReference>
<gene>
    <name evidence="5" type="ORF">BSQ44_24805</name>
</gene>
<dbReference type="PANTHER" id="PTHR24321:SF8">
    <property type="entry name" value="ESTRADIOL 17-BETA-DEHYDROGENASE 8-RELATED"/>
    <property type="match status" value="1"/>
</dbReference>
<dbReference type="PANTHER" id="PTHR24321">
    <property type="entry name" value="DEHYDROGENASES, SHORT CHAIN"/>
    <property type="match status" value="1"/>
</dbReference>
<dbReference type="STRING" id="1670800.BSQ44_24805"/>
<dbReference type="GO" id="GO:0016491">
    <property type="term" value="F:oxidoreductase activity"/>
    <property type="evidence" value="ECO:0007669"/>
    <property type="project" value="UniProtKB-KW"/>
</dbReference>
<dbReference type="PROSITE" id="PS00061">
    <property type="entry name" value="ADH_SHORT"/>
    <property type="match status" value="1"/>
</dbReference>
<dbReference type="InterPro" id="IPR057326">
    <property type="entry name" value="KR_dom"/>
</dbReference>
<reference evidence="6" key="1">
    <citation type="submission" date="2016-11" db="EMBL/GenBank/DDBJ databases">
        <title>Mesorhizobium oceanicum sp. nov., isolated from deep seawater in South China Sea.</title>
        <authorList>
            <person name="Fu G.-Y."/>
        </authorList>
    </citation>
    <scope>NUCLEOTIDE SEQUENCE [LARGE SCALE GENOMIC DNA]</scope>
    <source>
        <strain evidence="6">B7</strain>
    </source>
</reference>
<evidence type="ECO:0000259" key="4">
    <source>
        <dbReference type="SMART" id="SM00822"/>
    </source>
</evidence>
<dbReference type="RefSeq" id="WP_072607683.1">
    <property type="nucleotide sequence ID" value="NZ_CP018171.1"/>
</dbReference>
<accession>A0A1L3SXW4</accession>
<keyword evidence="2" id="KW-0560">Oxidoreductase</keyword>
<proteinExistence type="inferred from homology"/>
<keyword evidence="6" id="KW-1185">Reference proteome</keyword>
<evidence type="ECO:0000313" key="5">
    <source>
        <dbReference type="EMBL" id="APH74228.1"/>
    </source>
</evidence>
<feature type="domain" description="Ketoreductase" evidence="4">
    <location>
        <begin position="7"/>
        <end position="184"/>
    </location>
</feature>
<sequence length="250" mass="25815">MPRLKDKVAIITGAAGGMGSAAARLFTREGAKVLLVDREEEGLVKLANLLPPEQASYFVADVTDEAATKAFVAAALKRLGGLDIALLNAGIEGEIGRIDEVPVAAFDRVMAVNVRSVWLGLASLMPAMRPAGGSIVITSSGAGLRGSAGLAAYSASKHAVLGLMKSAALEGAKDKIRVNAINPAQTRTRMMEAIDAHLNAAGRTGDPAARIPLGRYAEPSEVASMMLFLASDESNYCTGAAYQVDGGSMS</sequence>
<dbReference type="PRINTS" id="PR00081">
    <property type="entry name" value="GDHRDH"/>
</dbReference>
<dbReference type="SMART" id="SM00822">
    <property type="entry name" value="PKS_KR"/>
    <property type="match status" value="1"/>
</dbReference>
<protein>
    <recommendedName>
        <fullName evidence="4">Ketoreductase domain-containing protein</fullName>
    </recommendedName>
</protein>
<dbReference type="InterPro" id="IPR020904">
    <property type="entry name" value="Sc_DH/Rdtase_CS"/>
</dbReference>
<dbReference type="SUPFAM" id="SSF51735">
    <property type="entry name" value="NAD(P)-binding Rossmann-fold domains"/>
    <property type="match status" value="1"/>
</dbReference>
<dbReference type="KEGG" id="meso:BSQ44_24805"/>
<comment type="similarity">
    <text evidence="1">Belongs to the short-chain dehydrogenases/reductases (SDR) family.</text>
</comment>
<dbReference type="NCBIfam" id="NF005559">
    <property type="entry name" value="PRK07231.1"/>
    <property type="match status" value="1"/>
</dbReference>
<organism evidence="5 6">
    <name type="scientific">Aquibium oceanicum</name>
    <dbReference type="NCBI Taxonomy" id="1670800"/>
    <lineage>
        <taxon>Bacteria</taxon>
        <taxon>Pseudomonadati</taxon>
        <taxon>Pseudomonadota</taxon>
        <taxon>Alphaproteobacteria</taxon>
        <taxon>Hyphomicrobiales</taxon>
        <taxon>Phyllobacteriaceae</taxon>
        <taxon>Aquibium</taxon>
    </lineage>
</organism>
<evidence type="ECO:0000313" key="6">
    <source>
        <dbReference type="Proteomes" id="UP000182840"/>
    </source>
</evidence>
<name>A0A1L3SXW4_9HYPH</name>
<evidence type="ECO:0000256" key="1">
    <source>
        <dbReference type="ARBA" id="ARBA00006484"/>
    </source>
</evidence>
<dbReference type="OrthoDB" id="9790785at2"/>